<dbReference type="SUPFAM" id="SSF69279">
    <property type="entry name" value="Phage tail proteins"/>
    <property type="match status" value="1"/>
</dbReference>
<proteinExistence type="predicted"/>
<evidence type="ECO:0000313" key="1">
    <source>
        <dbReference type="EMBL" id="BBP00014.1"/>
    </source>
</evidence>
<gene>
    <name evidence="1" type="ORF">SFSGTM_07220</name>
</gene>
<dbReference type="EMBL" id="AP021881">
    <property type="protein sequence ID" value="BBP00014.1"/>
    <property type="molecule type" value="Genomic_DNA"/>
</dbReference>
<protein>
    <submittedName>
        <fullName evidence="1">Uncharacterized protein</fullName>
    </submittedName>
</protein>
<dbReference type="AlphaFoldDB" id="A0A809RGL6"/>
<dbReference type="Proteomes" id="UP000463939">
    <property type="component" value="Chromosome"/>
</dbReference>
<dbReference type="Gene3D" id="3.55.50.10">
    <property type="entry name" value="Baseplate protein-like domains"/>
    <property type="match status" value="1"/>
</dbReference>
<organism evidence="1 2">
    <name type="scientific">Sulfuriferula nivalis</name>
    <dbReference type="NCBI Taxonomy" id="2675298"/>
    <lineage>
        <taxon>Bacteria</taxon>
        <taxon>Pseudomonadati</taxon>
        <taxon>Pseudomonadota</taxon>
        <taxon>Betaproteobacteria</taxon>
        <taxon>Nitrosomonadales</taxon>
        <taxon>Sulfuricellaceae</taxon>
        <taxon>Sulfuriferula</taxon>
    </lineage>
</organism>
<sequence>MQAIVDSVFADYAPRAYWHWSNDALSVLSALPVRSYCVQYRESDLDFVGRLLAEDGLSWRVDQDDVDAPDGHTLVLFAVSTQDTTYCVVY</sequence>
<dbReference type="KEGG" id="sniv:SFSGTM_07220"/>
<evidence type="ECO:0000313" key="2">
    <source>
        <dbReference type="Proteomes" id="UP000463939"/>
    </source>
</evidence>
<name>A0A809RGL6_9PROT</name>
<accession>A0A809RGL6</accession>
<reference evidence="2" key="1">
    <citation type="submission" date="2019-11" db="EMBL/GenBank/DDBJ databases">
        <title>Isolation and characterization of a novel species in the genus Sulfuriferula.</title>
        <authorList>
            <person name="Mochizuki J."/>
            <person name="Kojima H."/>
            <person name="Fukui M."/>
        </authorList>
    </citation>
    <scope>NUCLEOTIDE SEQUENCE [LARGE SCALE GENOMIC DNA]</scope>
    <source>
        <strain evidence="2">SGTM</strain>
    </source>
</reference>
<keyword evidence="2" id="KW-1185">Reference proteome</keyword>
<dbReference type="Pfam" id="PF05954">
    <property type="entry name" value="Phage_GPD"/>
    <property type="match status" value="1"/>
</dbReference>